<dbReference type="EMBL" id="GBXM01041592">
    <property type="protein sequence ID" value="JAH66985.1"/>
    <property type="molecule type" value="Transcribed_RNA"/>
</dbReference>
<feature type="region of interest" description="Disordered" evidence="1">
    <location>
        <begin position="1"/>
        <end position="26"/>
    </location>
</feature>
<organism evidence="2">
    <name type="scientific">Anguilla anguilla</name>
    <name type="common">European freshwater eel</name>
    <name type="synonym">Muraena anguilla</name>
    <dbReference type="NCBI Taxonomy" id="7936"/>
    <lineage>
        <taxon>Eukaryota</taxon>
        <taxon>Metazoa</taxon>
        <taxon>Chordata</taxon>
        <taxon>Craniata</taxon>
        <taxon>Vertebrata</taxon>
        <taxon>Euteleostomi</taxon>
        <taxon>Actinopterygii</taxon>
        <taxon>Neopterygii</taxon>
        <taxon>Teleostei</taxon>
        <taxon>Anguilliformes</taxon>
        <taxon>Anguillidae</taxon>
        <taxon>Anguilla</taxon>
    </lineage>
</organism>
<sequence length="26" mass="2663">MSPMVSAPILDCASGNRPAAPQGKTY</sequence>
<evidence type="ECO:0000256" key="1">
    <source>
        <dbReference type="SAM" id="MobiDB-lite"/>
    </source>
</evidence>
<reference evidence="2" key="2">
    <citation type="journal article" date="2015" name="Fish Shellfish Immunol.">
        <title>Early steps in the European eel (Anguilla anguilla)-Vibrio vulnificus interaction in the gills: Role of the RtxA13 toxin.</title>
        <authorList>
            <person name="Callol A."/>
            <person name="Pajuelo D."/>
            <person name="Ebbesson L."/>
            <person name="Teles M."/>
            <person name="MacKenzie S."/>
            <person name="Amaro C."/>
        </authorList>
    </citation>
    <scope>NUCLEOTIDE SEQUENCE</scope>
</reference>
<accession>A0A0E9UP46</accession>
<proteinExistence type="predicted"/>
<dbReference type="AlphaFoldDB" id="A0A0E9UP46"/>
<protein>
    <submittedName>
        <fullName evidence="2">Uncharacterized protein</fullName>
    </submittedName>
</protein>
<reference evidence="2" key="1">
    <citation type="submission" date="2014-11" db="EMBL/GenBank/DDBJ databases">
        <authorList>
            <person name="Amaro Gonzalez C."/>
        </authorList>
    </citation>
    <scope>NUCLEOTIDE SEQUENCE</scope>
</reference>
<evidence type="ECO:0000313" key="2">
    <source>
        <dbReference type="EMBL" id="JAH66985.1"/>
    </source>
</evidence>
<name>A0A0E9UP46_ANGAN</name>